<dbReference type="Proteomes" id="UP001528920">
    <property type="component" value="Unassembled WGS sequence"/>
</dbReference>
<comment type="caution">
    <text evidence="1">The sequence shown here is derived from an EMBL/GenBank/DDBJ whole genome shotgun (WGS) entry which is preliminary data.</text>
</comment>
<dbReference type="RefSeq" id="WP_275111840.1">
    <property type="nucleotide sequence ID" value="NZ_JAKJSC010000011.1"/>
</dbReference>
<accession>A0ABT5VZ04</accession>
<reference evidence="1 2" key="1">
    <citation type="submission" date="2022-01" db="EMBL/GenBank/DDBJ databases">
        <title>Labilibaculum sp. nov, a marine bacterium isolated from Antarctica.</title>
        <authorList>
            <person name="Dai W."/>
        </authorList>
    </citation>
    <scope>NUCLEOTIDE SEQUENCE [LARGE SCALE GENOMIC DNA]</scope>
    <source>
        <strain evidence="1 2">DW002</strain>
    </source>
</reference>
<proteinExistence type="predicted"/>
<evidence type="ECO:0000313" key="1">
    <source>
        <dbReference type="EMBL" id="MDE5420510.1"/>
    </source>
</evidence>
<keyword evidence="2" id="KW-1185">Reference proteome</keyword>
<name>A0ABT5VZ04_9BACT</name>
<dbReference type="EMBL" id="JAKJSC010000011">
    <property type="protein sequence ID" value="MDE5420510.1"/>
    <property type="molecule type" value="Genomic_DNA"/>
</dbReference>
<evidence type="ECO:0000313" key="2">
    <source>
        <dbReference type="Proteomes" id="UP001528920"/>
    </source>
</evidence>
<organism evidence="1 2">
    <name type="scientific">Paralabilibaculum antarcticum</name>
    <dbReference type="NCBI Taxonomy" id="2912572"/>
    <lineage>
        <taxon>Bacteria</taxon>
        <taxon>Pseudomonadati</taxon>
        <taxon>Bacteroidota</taxon>
        <taxon>Bacteroidia</taxon>
        <taxon>Marinilabiliales</taxon>
        <taxon>Marinifilaceae</taxon>
        <taxon>Paralabilibaculum</taxon>
    </lineage>
</organism>
<gene>
    <name evidence="1" type="ORF">L3049_21165</name>
</gene>
<sequence length="186" mass="22274">MKHPFNKVNLNKAIKEYQANQNFIHTALPRLNILLAIKKELKSISNLEWEFEYNHTNVNQNAVRIQFRNQISNDFNFFYEIPLSMNFELRAYLSNSTVHFLDLYNFLIDKNIIKKDQFALKAEYHTIPHFILNTKTKRYDMSILNQYSLSDEIDDQIIDKKVKADIENGFDQFNLIFEEIIKQFKI</sequence>
<protein>
    <submittedName>
        <fullName evidence="1">Uncharacterized protein</fullName>
    </submittedName>
</protein>